<dbReference type="Proteomes" id="UP001359559">
    <property type="component" value="Unassembled WGS sequence"/>
</dbReference>
<comment type="caution">
    <text evidence="2">The sequence shown here is derived from an EMBL/GenBank/DDBJ whole genome shotgun (WGS) entry which is preliminary data.</text>
</comment>
<evidence type="ECO:0000313" key="2">
    <source>
        <dbReference type="EMBL" id="KAK7311481.1"/>
    </source>
</evidence>
<keyword evidence="3" id="KW-1185">Reference proteome</keyword>
<organism evidence="2 3">
    <name type="scientific">Clitoria ternatea</name>
    <name type="common">Butterfly pea</name>
    <dbReference type="NCBI Taxonomy" id="43366"/>
    <lineage>
        <taxon>Eukaryota</taxon>
        <taxon>Viridiplantae</taxon>
        <taxon>Streptophyta</taxon>
        <taxon>Embryophyta</taxon>
        <taxon>Tracheophyta</taxon>
        <taxon>Spermatophyta</taxon>
        <taxon>Magnoliopsida</taxon>
        <taxon>eudicotyledons</taxon>
        <taxon>Gunneridae</taxon>
        <taxon>Pentapetalae</taxon>
        <taxon>rosids</taxon>
        <taxon>fabids</taxon>
        <taxon>Fabales</taxon>
        <taxon>Fabaceae</taxon>
        <taxon>Papilionoideae</taxon>
        <taxon>50 kb inversion clade</taxon>
        <taxon>NPAAA clade</taxon>
        <taxon>indigoferoid/millettioid clade</taxon>
        <taxon>Phaseoleae</taxon>
        <taxon>Clitoria</taxon>
    </lineage>
</organism>
<feature type="region of interest" description="Disordered" evidence="1">
    <location>
        <begin position="1"/>
        <end position="23"/>
    </location>
</feature>
<sequence>MDNNGPAPLLPPQPETPQRVQELPPTSLADTIDSDAEEEYVFYAVAATEVREHEENTPNNVITEEKHIEGKNADSKMVCAEKCNGDNLLPM</sequence>
<dbReference type="EMBL" id="JAYKXN010000002">
    <property type="protein sequence ID" value="KAK7311481.1"/>
    <property type="molecule type" value="Genomic_DNA"/>
</dbReference>
<proteinExistence type="predicted"/>
<dbReference type="AlphaFoldDB" id="A0AAN9PUR6"/>
<evidence type="ECO:0000256" key="1">
    <source>
        <dbReference type="SAM" id="MobiDB-lite"/>
    </source>
</evidence>
<reference evidence="2 3" key="1">
    <citation type="submission" date="2024-01" db="EMBL/GenBank/DDBJ databases">
        <title>The genomes of 5 underutilized Papilionoideae crops provide insights into root nodulation and disease resistance.</title>
        <authorList>
            <person name="Yuan L."/>
        </authorList>
    </citation>
    <scope>NUCLEOTIDE SEQUENCE [LARGE SCALE GENOMIC DNA]</scope>
    <source>
        <strain evidence="2">LY-2023</strain>
        <tissue evidence="2">Leaf</tissue>
    </source>
</reference>
<evidence type="ECO:0000313" key="3">
    <source>
        <dbReference type="Proteomes" id="UP001359559"/>
    </source>
</evidence>
<accession>A0AAN9PUR6</accession>
<protein>
    <submittedName>
        <fullName evidence="2">Uncharacterized protein</fullName>
    </submittedName>
</protein>
<name>A0AAN9PUR6_CLITE</name>
<gene>
    <name evidence="2" type="ORF">RJT34_09657</name>
</gene>